<protein>
    <submittedName>
        <fullName evidence="1">Uncharacterized protein</fullName>
    </submittedName>
</protein>
<name>A0A544QUY1_9FIRM</name>
<comment type="caution">
    <text evidence="1">The sequence shown here is derived from an EMBL/GenBank/DDBJ whole genome shotgun (WGS) entry which is preliminary data.</text>
</comment>
<dbReference type="Proteomes" id="UP000317863">
    <property type="component" value="Unassembled WGS sequence"/>
</dbReference>
<reference evidence="1 2" key="1">
    <citation type="submission" date="2019-02" db="EMBL/GenBank/DDBJ databases">
        <title>Peptostreptococcaceae bacterium ZHW00191 nov., a new bacterium isolated from the human gut.</title>
        <authorList>
            <person name="Zhou H.-W."/>
            <person name="Chen X.-J."/>
        </authorList>
    </citation>
    <scope>NUCLEOTIDE SEQUENCE [LARGE SCALE GENOMIC DNA]</scope>
    <source>
        <strain evidence="1 2">ZHW00191</strain>
    </source>
</reference>
<dbReference type="AlphaFoldDB" id="A0A544QUY1"/>
<dbReference type="RefSeq" id="WP_142536154.1">
    <property type="nucleotide sequence ID" value="NZ_SGJB01000010.1"/>
</dbReference>
<evidence type="ECO:0000313" key="1">
    <source>
        <dbReference type="EMBL" id="TQQ84495.1"/>
    </source>
</evidence>
<accession>A0A544QUY1</accession>
<sequence>MKDSVWNGKYRFIELGDSEVVDNCHEVDLDKLIFENMNFEEGEEYIIPDESESSILNDFASGTGFTDIDDEADIDTQYLELSADLDDFDEDDSLIIDEDIESIIADI</sequence>
<keyword evidence="2" id="KW-1185">Reference proteome</keyword>
<proteinExistence type="predicted"/>
<dbReference type="OrthoDB" id="9804578at2"/>
<dbReference type="EMBL" id="SGJB01000010">
    <property type="protein sequence ID" value="TQQ84495.1"/>
    <property type="molecule type" value="Genomic_DNA"/>
</dbReference>
<organism evidence="1 2">
    <name type="scientific">Peptacetobacter hominis</name>
    <dbReference type="NCBI Taxonomy" id="2743610"/>
    <lineage>
        <taxon>Bacteria</taxon>
        <taxon>Bacillati</taxon>
        <taxon>Bacillota</taxon>
        <taxon>Clostridia</taxon>
        <taxon>Peptostreptococcales</taxon>
        <taxon>Peptostreptococcaceae</taxon>
        <taxon>Peptacetobacter</taxon>
    </lineage>
</organism>
<gene>
    <name evidence="1" type="ORF">EXD82_06735</name>
</gene>
<evidence type="ECO:0000313" key="2">
    <source>
        <dbReference type="Proteomes" id="UP000317863"/>
    </source>
</evidence>